<dbReference type="OrthoDB" id="9809920at2"/>
<dbReference type="GO" id="GO:0009423">
    <property type="term" value="P:chorismate biosynthetic process"/>
    <property type="evidence" value="ECO:0007669"/>
    <property type="project" value="UniProtKB-UniRule"/>
</dbReference>
<comment type="similarity">
    <text evidence="2 8">Belongs to the EPSP synthase family.</text>
</comment>
<feature type="binding site" evidence="8">
    <location>
        <position position="130"/>
    </location>
    <ligand>
        <name>phosphoenolpyruvate</name>
        <dbReference type="ChEBI" id="CHEBI:58702"/>
    </ligand>
</feature>
<evidence type="ECO:0000313" key="11">
    <source>
        <dbReference type="Proteomes" id="UP000230551"/>
    </source>
</evidence>
<dbReference type="GO" id="GO:0003866">
    <property type="term" value="F:3-phosphoshikimate 1-carboxyvinyltransferase activity"/>
    <property type="evidence" value="ECO:0007669"/>
    <property type="project" value="UniProtKB-UniRule"/>
</dbReference>
<evidence type="ECO:0000259" key="9">
    <source>
        <dbReference type="Pfam" id="PF00275"/>
    </source>
</evidence>
<dbReference type="InterPro" id="IPR001986">
    <property type="entry name" value="Enolpyruvate_Tfrase_dom"/>
</dbReference>
<feature type="binding site" evidence="8">
    <location>
        <position position="206"/>
    </location>
    <ligand>
        <name>3-phosphoshikimate</name>
        <dbReference type="ChEBI" id="CHEBI:145989"/>
    </ligand>
</feature>
<feature type="domain" description="Enolpyruvate transferase" evidence="9">
    <location>
        <begin position="14"/>
        <end position="427"/>
    </location>
</feature>
<gene>
    <name evidence="8 10" type="primary">aroA</name>
    <name evidence="10" type="ORF">CQY22_007475</name>
</gene>
<dbReference type="InterPro" id="IPR023193">
    <property type="entry name" value="EPSP_synthase_CS"/>
</dbReference>
<dbReference type="FunFam" id="3.65.10.10:FF:000011">
    <property type="entry name" value="3-phosphoshikimate 1-carboxyvinyltransferase"/>
    <property type="match status" value="1"/>
</dbReference>
<comment type="pathway">
    <text evidence="1 8">Metabolic intermediate biosynthesis; chorismate biosynthesis; chorismate from D-erythrose 4-phosphate and phosphoenolpyruvate: step 6/7.</text>
</comment>
<dbReference type="Gene3D" id="3.65.10.10">
    <property type="entry name" value="Enolpyruvate transferase domain"/>
    <property type="match status" value="2"/>
</dbReference>
<dbReference type="RefSeq" id="WP_090590841.1">
    <property type="nucleotide sequence ID" value="NZ_CP104302.1"/>
</dbReference>
<evidence type="ECO:0000256" key="5">
    <source>
        <dbReference type="ARBA" id="ARBA00022679"/>
    </source>
</evidence>
<dbReference type="InterPro" id="IPR036968">
    <property type="entry name" value="Enolpyruvate_Tfrase_sf"/>
</dbReference>
<dbReference type="PIRSF" id="PIRSF000505">
    <property type="entry name" value="EPSPS"/>
    <property type="match status" value="1"/>
</dbReference>
<comment type="function">
    <text evidence="8">Catalyzes the transfer of the enolpyruvyl moiety of phosphoenolpyruvate (PEP) to the 5-hydroxyl of shikimate-3-phosphate (S3P) to produce enolpyruvyl shikimate-3-phosphate and inorganic phosphate.</text>
</comment>
<dbReference type="NCBIfam" id="TIGR01356">
    <property type="entry name" value="aroA"/>
    <property type="match status" value="1"/>
</dbReference>
<dbReference type="GO" id="GO:0005737">
    <property type="term" value="C:cytoplasm"/>
    <property type="evidence" value="ECO:0007669"/>
    <property type="project" value="UniProtKB-SubCell"/>
</dbReference>
<dbReference type="GO" id="GO:0008652">
    <property type="term" value="P:amino acid biosynthetic process"/>
    <property type="evidence" value="ECO:0007669"/>
    <property type="project" value="UniProtKB-KW"/>
</dbReference>
<organism evidence="10 11">
    <name type="scientific">Mycolicibacterium brumae</name>
    <dbReference type="NCBI Taxonomy" id="85968"/>
    <lineage>
        <taxon>Bacteria</taxon>
        <taxon>Bacillati</taxon>
        <taxon>Actinomycetota</taxon>
        <taxon>Actinomycetes</taxon>
        <taxon>Mycobacteriales</taxon>
        <taxon>Mycobacteriaceae</taxon>
        <taxon>Mycolicibacterium</taxon>
    </lineage>
</organism>
<dbReference type="PANTHER" id="PTHR21090:SF5">
    <property type="entry name" value="PENTAFUNCTIONAL AROM POLYPEPTIDE"/>
    <property type="match status" value="1"/>
</dbReference>
<feature type="binding site" evidence="8">
    <location>
        <position position="31"/>
    </location>
    <ligand>
        <name>3-phosphoshikimate</name>
        <dbReference type="ChEBI" id="CHEBI:145989"/>
    </ligand>
</feature>
<name>A0A2G5PC69_9MYCO</name>
<comment type="caution">
    <text evidence="10">The sequence shown here is derived from an EMBL/GenBank/DDBJ whole genome shotgun (WGS) entry which is preliminary data.</text>
</comment>
<dbReference type="PANTHER" id="PTHR21090">
    <property type="entry name" value="AROM/DEHYDROQUINATE SYNTHASE"/>
    <property type="match status" value="1"/>
</dbReference>
<evidence type="ECO:0000256" key="2">
    <source>
        <dbReference type="ARBA" id="ARBA00009948"/>
    </source>
</evidence>
<dbReference type="EMBL" id="PDCN02000007">
    <property type="protein sequence ID" value="PIB75887.1"/>
    <property type="molecule type" value="Genomic_DNA"/>
</dbReference>
<reference evidence="10 11" key="1">
    <citation type="journal article" date="2017" name="Infect. Genet. Evol.">
        <title>The new phylogeny of the genus Mycobacterium: The old and the news.</title>
        <authorList>
            <person name="Tortoli E."/>
            <person name="Fedrizzi T."/>
            <person name="Meehan C.J."/>
            <person name="Trovato A."/>
            <person name="Grottola A."/>
            <person name="Giacobazzi E."/>
            <person name="Serpini G.F."/>
            <person name="Tagliazucchi S."/>
            <person name="Fabio A."/>
            <person name="Bettua C."/>
            <person name="Bertorelli R."/>
            <person name="Frascaro F."/>
            <person name="De Sanctis V."/>
            <person name="Pecorari M."/>
            <person name="Jousson O."/>
            <person name="Segata N."/>
            <person name="Cirillo D.M."/>
        </authorList>
    </citation>
    <scope>NUCLEOTIDE SEQUENCE [LARGE SCALE GENOMIC DNA]</scope>
    <source>
        <strain evidence="10 11">CIP1034565</strain>
    </source>
</reference>
<feature type="active site" description="Proton acceptor" evidence="8">
    <location>
        <position position="321"/>
    </location>
</feature>
<accession>A0A2G5PC69</accession>
<protein>
    <recommendedName>
        <fullName evidence="8">3-phosphoshikimate 1-carboxyvinyltransferase</fullName>
        <ecNumber evidence="8">2.5.1.19</ecNumber>
    </recommendedName>
    <alternativeName>
        <fullName evidence="8">5-enolpyruvylshikimate-3-phosphate synthase</fullName>
        <shortName evidence="8">EPSP synthase</shortName>
        <shortName evidence="8">EPSPS</shortName>
    </alternativeName>
</protein>
<feature type="binding site" evidence="8">
    <location>
        <position position="321"/>
    </location>
    <ligand>
        <name>3-phosphoshikimate</name>
        <dbReference type="ChEBI" id="CHEBI:145989"/>
    </ligand>
</feature>
<keyword evidence="5 8" id="KW-0808">Transferase</keyword>
<feature type="binding site" evidence="8">
    <location>
        <position position="26"/>
    </location>
    <ligand>
        <name>phosphoenolpyruvate</name>
        <dbReference type="ChEBI" id="CHEBI:58702"/>
    </ligand>
</feature>
<comment type="subunit">
    <text evidence="8">Monomer.</text>
</comment>
<keyword evidence="6 8" id="KW-0057">Aromatic amino acid biosynthesis</keyword>
<dbReference type="Proteomes" id="UP000230551">
    <property type="component" value="Unassembled WGS sequence"/>
</dbReference>
<dbReference type="UniPathway" id="UPA00053">
    <property type="reaction ID" value="UER00089"/>
</dbReference>
<dbReference type="Pfam" id="PF00275">
    <property type="entry name" value="EPSP_synthase"/>
    <property type="match status" value="1"/>
</dbReference>
<feature type="binding site" evidence="8">
    <location>
        <position position="175"/>
    </location>
    <ligand>
        <name>3-phosphoshikimate</name>
        <dbReference type="ChEBI" id="CHEBI:145989"/>
    </ligand>
</feature>
<proteinExistence type="inferred from homology"/>
<evidence type="ECO:0000313" key="10">
    <source>
        <dbReference type="EMBL" id="PIB75887.1"/>
    </source>
</evidence>
<dbReference type="PROSITE" id="PS00104">
    <property type="entry name" value="EPSP_SYNTHASE_1"/>
    <property type="match status" value="1"/>
</dbReference>
<evidence type="ECO:0000256" key="8">
    <source>
        <dbReference type="HAMAP-Rule" id="MF_00210"/>
    </source>
</evidence>
<dbReference type="AlphaFoldDB" id="A0A2G5PC69"/>
<evidence type="ECO:0000256" key="6">
    <source>
        <dbReference type="ARBA" id="ARBA00023141"/>
    </source>
</evidence>
<dbReference type="InterPro" id="IPR013792">
    <property type="entry name" value="RNA3'P_cycl/enolpyr_Trfase_a/b"/>
</dbReference>
<comment type="catalytic activity">
    <reaction evidence="7">
        <text>3-phosphoshikimate + phosphoenolpyruvate = 5-O-(1-carboxyvinyl)-3-phosphoshikimate + phosphate</text>
        <dbReference type="Rhea" id="RHEA:21256"/>
        <dbReference type="ChEBI" id="CHEBI:43474"/>
        <dbReference type="ChEBI" id="CHEBI:57701"/>
        <dbReference type="ChEBI" id="CHEBI:58702"/>
        <dbReference type="ChEBI" id="CHEBI:145989"/>
        <dbReference type="EC" id="2.5.1.19"/>
    </reaction>
    <physiologicalReaction direction="left-to-right" evidence="7">
        <dbReference type="Rhea" id="RHEA:21257"/>
    </physiologicalReaction>
</comment>
<evidence type="ECO:0000256" key="4">
    <source>
        <dbReference type="ARBA" id="ARBA00022605"/>
    </source>
</evidence>
<keyword evidence="4 8" id="KW-0028">Amino-acid biosynthesis</keyword>
<dbReference type="SUPFAM" id="SSF55205">
    <property type="entry name" value="EPT/RTPC-like"/>
    <property type="match status" value="1"/>
</dbReference>
<comment type="caution">
    <text evidence="8">Lacks conserved residue(s) required for the propagation of feature annotation.</text>
</comment>
<feature type="binding site" evidence="8">
    <location>
        <position position="27"/>
    </location>
    <ligand>
        <name>3-phosphoshikimate</name>
        <dbReference type="ChEBI" id="CHEBI:145989"/>
    </ligand>
</feature>
<feature type="binding site" evidence="8">
    <location>
        <position position="102"/>
    </location>
    <ligand>
        <name>phosphoenolpyruvate</name>
        <dbReference type="ChEBI" id="CHEBI:58702"/>
    </ligand>
</feature>
<dbReference type="STRING" id="85968.GCA_900073015_02954"/>
<feature type="binding site" evidence="8">
    <location>
        <position position="420"/>
    </location>
    <ligand>
        <name>phosphoenolpyruvate</name>
        <dbReference type="ChEBI" id="CHEBI:58702"/>
    </ligand>
</feature>
<dbReference type="CDD" id="cd01556">
    <property type="entry name" value="EPSP_synthase"/>
    <property type="match status" value="1"/>
</dbReference>
<feature type="binding site" evidence="8">
    <location>
        <position position="354"/>
    </location>
    <ligand>
        <name>phosphoenolpyruvate</name>
        <dbReference type="ChEBI" id="CHEBI:58702"/>
    </ligand>
</feature>
<evidence type="ECO:0000256" key="7">
    <source>
        <dbReference type="ARBA" id="ARBA00044633"/>
    </source>
</evidence>
<dbReference type="HAMAP" id="MF_00210">
    <property type="entry name" value="EPSP_synth"/>
    <property type="match status" value="1"/>
</dbReference>
<sequence length="437" mass="44468">MVELPLWPAPVAATPVDAAVTIPGSKSLTNRALLLSAVAAAVSGQSSTLTGALRSRDTDLMIAALRTLGLDVSPVREDPTELRVCGVLAPAPHATVDCGLAGTVLRFVPPLAALSSATVGFDGDEQARSRPIAPLLDALRVLGVDITGSGLPFTVAGAGAVAGGAVDIDASASSQFVSGLLLCGPAFRDGVTVRHRPGPGGAGVPSAPHIAMTTAMLRQAGVRVDDDEPEVWRAHPGPVAGRDWVIEPDLSNATPFLAAAIVTGGQVRIRNWPTPSLQPAEAIFALLGKLGATLERGETELTVSGSGDYGGFDADLSAIGELAPTAAALAALARPGSVSRLTGIAHLRGHETDRLAALCAEINGLGGDCVEIDDGLVITTAELRGGTWHSYADHRMATAGAIIGLRVPGVRVQDIATTAKTLPDFPGMWADLLSAPA</sequence>
<dbReference type="FunFam" id="3.65.10.10:FF:000010">
    <property type="entry name" value="3-phosphoshikimate 1-carboxyvinyltransferase"/>
    <property type="match status" value="1"/>
</dbReference>
<dbReference type="EC" id="2.5.1.19" evidence="8"/>
<feature type="binding site" evidence="8">
    <location>
        <position position="174"/>
    </location>
    <ligand>
        <name>3-phosphoshikimate</name>
        <dbReference type="ChEBI" id="CHEBI:145989"/>
    </ligand>
</feature>
<comment type="subcellular location">
    <subcellularLocation>
        <location evidence="8">Cytoplasm</location>
    </subcellularLocation>
</comment>
<keyword evidence="3 8" id="KW-0963">Cytoplasm</keyword>
<evidence type="ECO:0000256" key="3">
    <source>
        <dbReference type="ARBA" id="ARBA00022490"/>
    </source>
</evidence>
<feature type="binding site" evidence="8">
    <location>
        <position position="350"/>
    </location>
    <ligand>
        <name>3-phosphoshikimate</name>
        <dbReference type="ChEBI" id="CHEBI:145989"/>
    </ligand>
</feature>
<dbReference type="InterPro" id="IPR006264">
    <property type="entry name" value="EPSP_synthase"/>
</dbReference>
<feature type="binding site" evidence="8">
    <location>
        <position position="175"/>
    </location>
    <ligand>
        <name>phosphoenolpyruvate</name>
        <dbReference type="ChEBI" id="CHEBI:58702"/>
    </ligand>
</feature>
<dbReference type="GO" id="GO:0009073">
    <property type="term" value="P:aromatic amino acid family biosynthetic process"/>
    <property type="evidence" value="ECO:0007669"/>
    <property type="project" value="UniProtKB-KW"/>
</dbReference>
<evidence type="ECO:0000256" key="1">
    <source>
        <dbReference type="ARBA" id="ARBA00004811"/>
    </source>
</evidence>
<feature type="binding site" evidence="8">
    <location>
        <position position="395"/>
    </location>
    <ligand>
        <name>phosphoenolpyruvate</name>
        <dbReference type="ChEBI" id="CHEBI:58702"/>
    </ligand>
</feature>
<dbReference type="PROSITE" id="PS00885">
    <property type="entry name" value="EPSP_SYNTHASE_2"/>
    <property type="match status" value="1"/>
</dbReference>
<feature type="binding site" evidence="8">
    <location>
        <position position="173"/>
    </location>
    <ligand>
        <name>3-phosphoshikimate</name>
        <dbReference type="ChEBI" id="CHEBI:145989"/>
    </ligand>
</feature>
<feature type="binding site" evidence="8">
    <location>
        <position position="26"/>
    </location>
    <ligand>
        <name>3-phosphoshikimate</name>
        <dbReference type="ChEBI" id="CHEBI:145989"/>
    </ligand>
</feature>
<keyword evidence="11" id="KW-1185">Reference proteome</keyword>